<accession>A0A4Q7M8N9</accession>
<feature type="domain" description="FecR protein" evidence="2">
    <location>
        <begin position="128"/>
        <end position="219"/>
    </location>
</feature>
<evidence type="ECO:0000256" key="1">
    <source>
        <dbReference type="SAM" id="Phobius"/>
    </source>
</evidence>
<organism evidence="4 5">
    <name type="scientific">Pseudobacter ginsenosidimutans</name>
    <dbReference type="NCBI Taxonomy" id="661488"/>
    <lineage>
        <taxon>Bacteria</taxon>
        <taxon>Pseudomonadati</taxon>
        <taxon>Bacteroidota</taxon>
        <taxon>Chitinophagia</taxon>
        <taxon>Chitinophagales</taxon>
        <taxon>Chitinophagaceae</taxon>
        <taxon>Pseudobacter</taxon>
    </lineage>
</organism>
<evidence type="ECO:0000259" key="2">
    <source>
        <dbReference type="Pfam" id="PF04773"/>
    </source>
</evidence>
<dbReference type="InterPro" id="IPR012373">
    <property type="entry name" value="Ferrdict_sens_TM"/>
</dbReference>
<dbReference type="GO" id="GO:0016989">
    <property type="term" value="F:sigma factor antagonist activity"/>
    <property type="evidence" value="ECO:0007669"/>
    <property type="project" value="TreeGrafter"/>
</dbReference>
<gene>
    <name evidence="4" type="ORF">EV199_6071</name>
</gene>
<dbReference type="AlphaFoldDB" id="A0A4Q7M8N9"/>
<dbReference type="Gene3D" id="3.55.50.30">
    <property type="match status" value="1"/>
</dbReference>
<keyword evidence="1" id="KW-0812">Transmembrane</keyword>
<dbReference type="InterPro" id="IPR032508">
    <property type="entry name" value="FecR_C"/>
</dbReference>
<comment type="caution">
    <text evidence="4">The sequence shown here is derived from an EMBL/GenBank/DDBJ whole genome shotgun (WGS) entry which is preliminary data.</text>
</comment>
<dbReference type="PIRSF" id="PIRSF018266">
    <property type="entry name" value="FecR"/>
    <property type="match status" value="1"/>
</dbReference>
<dbReference type="PANTHER" id="PTHR30273:SF2">
    <property type="entry name" value="PROTEIN FECR"/>
    <property type="match status" value="1"/>
</dbReference>
<keyword evidence="5" id="KW-1185">Reference proteome</keyword>
<reference evidence="4 5" key="1">
    <citation type="submission" date="2019-02" db="EMBL/GenBank/DDBJ databases">
        <title>Genomic Encyclopedia of Type Strains, Phase IV (KMG-IV): sequencing the most valuable type-strain genomes for metagenomic binning, comparative biology and taxonomic classification.</title>
        <authorList>
            <person name="Goeker M."/>
        </authorList>
    </citation>
    <scope>NUCLEOTIDE SEQUENCE [LARGE SCALE GENOMIC DNA]</scope>
    <source>
        <strain evidence="4 5">DSM 18116</strain>
    </source>
</reference>
<dbReference type="RefSeq" id="WP_130544538.1">
    <property type="nucleotide sequence ID" value="NZ_CP042431.1"/>
</dbReference>
<sequence>MNAEFYNISDDLLVKYLLGEASAGERKEVEQWIDANPDHQRYYEQFKFIWDESQELAAKSSVNENDAWKRFQQRISGEETRPVMTVVEPARTKWYDTRIAAAVIMLVGVAALLFFILVPFKSNKQVVLATQTQSKAETLPDGSVVTLNKNSTISYADAFRGKDRSVKLNGEAFFQVKADKAKPFIVTINDVTITVLGTSFNVKSNKGKTEVVVESGMVKVEHAAKSVQLKQKEKLEIETGDTVLVKEPVTDQFYKFYRTREFVCDDTPLWKLVQAMNESYNVNIRIENPSFRNIQFTGTYYNMSLQELLDMIVETSYPLYEITVERKDSLIILK</sequence>
<dbReference type="Pfam" id="PF04773">
    <property type="entry name" value="FecR"/>
    <property type="match status" value="1"/>
</dbReference>
<feature type="transmembrane region" description="Helical" evidence="1">
    <location>
        <begin position="99"/>
        <end position="120"/>
    </location>
</feature>
<evidence type="ECO:0000259" key="3">
    <source>
        <dbReference type="Pfam" id="PF16344"/>
    </source>
</evidence>
<evidence type="ECO:0000313" key="4">
    <source>
        <dbReference type="EMBL" id="RZS63971.1"/>
    </source>
</evidence>
<dbReference type="Pfam" id="PF16344">
    <property type="entry name" value="FecR_C"/>
    <property type="match status" value="1"/>
</dbReference>
<name>A0A4Q7M8N9_9BACT</name>
<keyword evidence="1" id="KW-0472">Membrane</keyword>
<dbReference type="Proteomes" id="UP000293874">
    <property type="component" value="Unassembled WGS sequence"/>
</dbReference>
<keyword evidence="1" id="KW-1133">Transmembrane helix</keyword>
<dbReference type="OrthoDB" id="1452822at2"/>
<dbReference type="EMBL" id="SGXA01000007">
    <property type="protein sequence ID" value="RZS63971.1"/>
    <property type="molecule type" value="Genomic_DNA"/>
</dbReference>
<proteinExistence type="predicted"/>
<protein>
    <submittedName>
        <fullName evidence="4">FecR family protein</fullName>
    </submittedName>
</protein>
<feature type="domain" description="Protein FecR C-terminal" evidence="3">
    <location>
        <begin position="262"/>
        <end position="321"/>
    </location>
</feature>
<evidence type="ECO:0000313" key="5">
    <source>
        <dbReference type="Proteomes" id="UP000293874"/>
    </source>
</evidence>
<dbReference type="PANTHER" id="PTHR30273">
    <property type="entry name" value="PERIPLASMIC SIGNAL SENSOR AND SIGMA FACTOR ACTIVATOR FECR-RELATED"/>
    <property type="match status" value="1"/>
</dbReference>
<dbReference type="Gene3D" id="2.60.120.1440">
    <property type="match status" value="1"/>
</dbReference>
<dbReference type="InterPro" id="IPR006860">
    <property type="entry name" value="FecR"/>
</dbReference>